<evidence type="ECO:0000313" key="2">
    <source>
        <dbReference type="Proteomes" id="UP001062846"/>
    </source>
</evidence>
<dbReference type="EMBL" id="CM046389">
    <property type="protein sequence ID" value="KAI8568756.1"/>
    <property type="molecule type" value="Genomic_DNA"/>
</dbReference>
<sequence length="280" mass="29993">MPNAYTYSMLVKGLVGCGDGKMVEEGGRGNGGEGGGGEHGDICGGGGGGGEGRGEERGREAVEEMKRRGVLPEVREVLKGNRGPVDNMSAVEVDSSSTPIDCVDESNDVLPLPSPTIETHEEEIDGVVALLPGEVRMSKANLRSSVWLNFDKVKANGVEKAVCIYYNYLEEEVLPRHPDFDILAWWKSNGLKYPTLQAIAKDALAIPVSTVASESTFSTSGRVLNPNRNRLHPKTLEALMCAQSWLTALEREGEPLQGFGTINDDADDQDCVSSVTNVDG</sequence>
<comment type="caution">
    <text evidence="1">The sequence shown here is derived from an EMBL/GenBank/DDBJ whole genome shotgun (WGS) entry which is preliminary data.</text>
</comment>
<dbReference type="Proteomes" id="UP001062846">
    <property type="component" value="Chromosome 2"/>
</dbReference>
<proteinExistence type="predicted"/>
<keyword evidence="2" id="KW-1185">Reference proteome</keyword>
<protein>
    <submittedName>
        <fullName evidence="1">Uncharacterized protein</fullName>
    </submittedName>
</protein>
<organism evidence="1 2">
    <name type="scientific">Rhododendron molle</name>
    <name type="common">Chinese azalea</name>
    <name type="synonym">Azalea mollis</name>
    <dbReference type="NCBI Taxonomy" id="49168"/>
    <lineage>
        <taxon>Eukaryota</taxon>
        <taxon>Viridiplantae</taxon>
        <taxon>Streptophyta</taxon>
        <taxon>Embryophyta</taxon>
        <taxon>Tracheophyta</taxon>
        <taxon>Spermatophyta</taxon>
        <taxon>Magnoliopsida</taxon>
        <taxon>eudicotyledons</taxon>
        <taxon>Gunneridae</taxon>
        <taxon>Pentapetalae</taxon>
        <taxon>asterids</taxon>
        <taxon>Ericales</taxon>
        <taxon>Ericaceae</taxon>
        <taxon>Ericoideae</taxon>
        <taxon>Rhodoreae</taxon>
        <taxon>Rhododendron</taxon>
    </lineage>
</organism>
<accession>A0ACC0PUC8</accession>
<evidence type="ECO:0000313" key="1">
    <source>
        <dbReference type="EMBL" id="KAI8568756.1"/>
    </source>
</evidence>
<reference evidence="1" key="1">
    <citation type="submission" date="2022-02" db="EMBL/GenBank/DDBJ databases">
        <title>Plant Genome Project.</title>
        <authorList>
            <person name="Zhang R.-G."/>
        </authorList>
    </citation>
    <scope>NUCLEOTIDE SEQUENCE</scope>
    <source>
        <strain evidence="1">AT1</strain>
    </source>
</reference>
<gene>
    <name evidence="1" type="ORF">RHMOL_Rhmol02G0225100</name>
</gene>
<name>A0ACC0PUC8_RHOML</name>